<gene>
    <name evidence="2" type="ORF">PoMZ_04421</name>
</gene>
<dbReference type="Proteomes" id="UP000294847">
    <property type="component" value="Chromosome 3"/>
</dbReference>
<evidence type="ECO:0000313" key="3">
    <source>
        <dbReference type="Proteomes" id="UP000294847"/>
    </source>
</evidence>
<evidence type="ECO:0000256" key="1">
    <source>
        <dbReference type="SAM" id="MobiDB-lite"/>
    </source>
</evidence>
<dbReference type="EMBL" id="CP034206">
    <property type="protein sequence ID" value="QBZ59460.1"/>
    <property type="molecule type" value="Genomic_DNA"/>
</dbReference>
<evidence type="ECO:0000313" key="2">
    <source>
        <dbReference type="EMBL" id="QBZ59460.1"/>
    </source>
</evidence>
<feature type="region of interest" description="Disordered" evidence="1">
    <location>
        <begin position="316"/>
        <end position="381"/>
    </location>
</feature>
<feature type="compositionally biased region" description="Low complexity" evidence="1">
    <location>
        <begin position="61"/>
        <end position="72"/>
    </location>
</feature>
<accession>A0A4P7NDQ2</accession>
<feature type="region of interest" description="Disordered" evidence="1">
    <location>
        <begin position="523"/>
        <end position="553"/>
    </location>
</feature>
<sequence length="553" mass="61171">MPYHSVQDDDVPVATGYPDEESSKSLPCRKEVEVYPWIKRYVTCPVVSSLATRTKRDADEIASARSSDRASSPTDTANRKRKAEEVDDDAAESKRVQTEEALSSSTSRTSSRSSSAEISTPIHQHATISDNSIFKVITLSPAPIRKGARDAAERDVAAQSLFLLSNGALPSPTTKPESLGEASLKGFPFPTDVQPPYRQQRKCTLPSIHELFAKIPDDGYSSSDFRPRDWPAWDRRNSSASLASSTPPSLCADSPLSQSFSTTFATTPPTQFSAPPRPVRSFSERSSLSSPGLPPLVINTTRFALSMTPEVYQAASARSSRRCSPGLVTKQPTIRKRAKRGKKERTGEYSADEASPTTATPTLSSAGPVSELGGGGHPNQKYPMAHEHFVIYARKKHDKRTTWKDVTTAFNKAIGPTGPQNPGLDMYVTQPERSLNLPAQREQAGVTSMYYRTNKVIPVMDGRGGLVYGDDGEPLLEWIHERDTSRSPPGLIERYPEIVLDRDYWFVSDEDKRWAAHLKAIRDQQRRERGLPTWDEQHAQAAGEQPRDYVPRL</sequence>
<name>A0A4P7NDQ2_PYROR</name>
<protein>
    <submittedName>
        <fullName evidence="2">Uncharacterized protein</fullName>
    </submittedName>
</protein>
<feature type="compositionally biased region" description="Basic and acidic residues" evidence="1">
    <location>
        <begin position="523"/>
        <end position="538"/>
    </location>
</feature>
<reference evidence="2 3" key="1">
    <citation type="journal article" date="2019" name="Mol. Biol. Evol.">
        <title>Blast fungal genomes show frequent chromosomal changes, gene gains and losses, and effector gene turnover.</title>
        <authorList>
            <person name="Gomez Luciano L.B."/>
            <person name="Jason Tsai I."/>
            <person name="Chuma I."/>
            <person name="Tosa Y."/>
            <person name="Chen Y.H."/>
            <person name="Li J.Y."/>
            <person name="Li M.Y."/>
            <person name="Jade Lu M.Y."/>
            <person name="Nakayashiki H."/>
            <person name="Li W.H."/>
        </authorList>
    </citation>
    <scope>NUCLEOTIDE SEQUENCE [LARGE SCALE GENOMIC DNA]</scope>
    <source>
        <strain evidence="2">MZ5-1-6</strain>
    </source>
</reference>
<dbReference type="VEuPathDB" id="FungiDB:M_BR32_EuGene_00049671"/>
<feature type="compositionally biased region" description="Low complexity" evidence="1">
    <location>
        <begin position="354"/>
        <end position="368"/>
    </location>
</feature>
<feature type="compositionally biased region" description="Low complexity" evidence="1">
    <location>
        <begin position="103"/>
        <end position="115"/>
    </location>
</feature>
<feature type="region of interest" description="Disordered" evidence="1">
    <location>
        <begin position="166"/>
        <end position="198"/>
    </location>
</feature>
<feature type="compositionally biased region" description="Basic residues" evidence="1">
    <location>
        <begin position="333"/>
        <end position="343"/>
    </location>
</feature>
<feature type="region of interest" description="Disordered" evidence="1">
    <location>
        <begin position="1"/>
        <end position="28"/>
    </location>
</feature>
<proteinExistence type="predicted"/>
<organism evidence="2 3">
    <name type="scientific">Pyricularia oryzae</name>
    <name type="common">Rice blast fungus</name>
    <name type="synonym">Magnaporthe oryzae</name>
    <dbReference type="NCBI Taxonomy" id="318829"/>
    <lineage>
        <taxon>Eukaryota</taxon>
        <taxon>Fungi</taxon>
        <taxon>Dikarya</taxon>
        <taxon>Ascomycota</taxon>
        <taxon>Pezizomycotina</taxon>
        <taxon>Sordariomycetes</taxon>
        <taxon>Sordariomycetidae</taxon>
        <taxon>Magnaporthales</taxon>
        <taxon>Pyriculariaceae</taxon>
        <taxon>Pyricularia</taxon>
    </lineage>
</organism>
<feature type="compositionally biased region" description="Low complexity" evidence="1">
    <location>
        <begin position="262"/>
        <end position="274"/>
    </location>
</feature>
<dbReference type="AlphaFoldDB" id="A0A4P7NDQ2"/>
<feature type="region of interest" description="Disordered" evidence="1">
    <location>
        <begin position="262"/>
        <end position="294"/>
    </location>
</feature>
<feature type="region of interest" description="Disordered" evidence="1">
    <location>
        <begin position="52"/>
        <end position="123"/>
    </location>
</feature>